<name>A0A6J5P393_9CAUD</name>
<dbReference type="EMBL" id="LR796784">
    <property type="protein sequence ID" value="CAB4166269.1"/>
    <property type="molecule type" value="Genomic_DNA"/>
</dbReference>
<gene>
    <name evidence="1" type="ORF">UFOVP841_31</name>
</gene>
<protein>
    <submittedName>
        <fullName evidence="1">Uncharacterized protein</fullName>
    </submittedName>
</protein>
<organism evidence="1">
    <name type="scientific">uncultured Caudovirales phage</name>
    <dbReference type="NCBI Taxonomy" id="2100421"/>
    <lineage>
        <taxon>Viruses</taxon>
        <taxon>Duplodnaviria</taxon>
        <taxon>Heunggongvirae</taxon>
        <taxon>Uroviricota</taxon>
        <taxon>Caudoviricetes</taxon>
        <taxon>Peduoviridae</taxon>
        <taxon>Maltschvirus</taxon>
        <taxon>Maltschvirus maltsch</taxon>
    </lineage>
</organism>
<accession>A0A6J5P393</accession>
<reference evidence="1" key="1">
    <citation type="submission" date="2020-04" db="EMBL/GenBank/DDBJ databases">
        <authorList>
            <person name="Chiriac C."/>
            <person name="Salcher M."/>
            <person name="Ghai R."/>
            <person name="Kavagutti S V."/>
        </authorList>
    </citation>
    <scope>NUCLEOTIDE SEQUENCE</scope>
</reference>
<evidence type="ECO:0000313" key="1">
    <source>
        <dbReference type="EMBL" id="CAB4166269.1"/>
    </source>
</evidence>
<proteinExistence type="predicted"/>
<sequence>MARNSYIFYTPLGTFASCSQAAAAHKCDKSTIMTRIGQDPDNYRRVIREPKPQTGKWFTRREWPLSWSQYRTLDCDTREQIYVAWCVQHNIDSESDNSADKFFDAMELVQDVVQNDSESESDVESELIEV</sequence>
<dbReference type="PROSITE" id="PS51257">
    <property type="entry name" value="PROKAR_LIPOPROTEIN"/>
    <property type="match status" value="1"/>
</dbReference>